<protein>
    <recommendedName>
        <fullName evidence="1">CHAT domain-containing protein</fullName>
    </recommendedName>
</protein>
<dbReference type="InterPro" id="IPR024983">
    <property type="entry name" value="CHAT_dom"/>
</dbReference>
<dbReference type="EMBL" id="OZ020102">
    <property type="protein sequence ID" value="CAK9276605.1"/>
    <property type="molecule type" value="Genomic_DNA"/>
</dbReference>
<reference evidence="2" key="1">
    <citation type="submission" date="2024-02" db="EMBL/GenBank/DDBJ databases">
        <authorList>
            <consortium name="ELIXIR-Norway"/>
            <consortium name="Elixir Norway"/>
        </authorList>
    </citation>
    <scope>NUCLEOTIDE SEQUENCE</scope>
</reference>
<accession>A0ABP0XBX2</accession>
<sequence>MADAISAPDQACAGLLEQYEKFMACGKQLAAARCLESATPELQKRPCVALALAEARSLLGKYAAAEKALKSADKVKISLGERLRIASGLALLLVHTSPDQSEGIKQAQLRTAKALRCAELEPDLSSVDKAHIMVDRAKAILIAASRWQVDVQADLEFRGACDVLEDASSILKLHGAPRAAMTARFLLVDSKEKIDEQLTLMRTVAKDATDLGQIGIAFEARIRAARIRAACIMIGDRSFTAAKIVEELKDVQGASDEVWPIEASVERRLVGTDSSDLLQELASSVEELAEGGAVGPAWHLARRLADLAIDRKEHETATNYLQRAHSLAKDVGCQHLLAEMKLVRIRRLISMQKLAEAIGACDDLLRPGVVGISAEQRFRILTDAANALLATGQYEAGLERKTKARAALEAANNGGNLIFTRHRIAVDCEESNLEPLQELDKLLKLAADDIKQFLASSLQYQETVLDLERASSLQAQETEPYLERAEESLQKAKNMNIMKEEKSSANAGLWYSLTGTVIVCRLMKDFFDQALKDFLDQAQKNYNEATGVRKDHLDDAQKNYNEAIRCFTKAGYTSAHYIARNLINAATVILDYSNLVPSAVDRLVTLRQLVMSLQRAVEDCKTSGTTLDHAWSLVLLGSVQLALGTATATESPDSQMMISDGLKAFCDAEDVLDKVQQSVCHGSPLDRRNIKANLTICRARACRTALPVLLANKQWIEAWQLCQLAKSRTLADVIGSSSLVEDLKKSLSSDSMSVMQRELTVAKSVGESNAANWDVDSYQLAEAQAQLKAARSSDTNLQAYLDFVTGAPLKLSETIELARELGEEAVAFVDWFYCGDSLWISVVRLCRSSQDCHPEFRCLTKNDLESLVGLFANGGLYNWNEQSEQEELTNLLVHPDLAELTKPGDLLVLSPTSELYRVPFQALKVGEELLLKRNPCVYTPCLRILRQCTLRRKGSTPGQDFAGLVEEVSANSKTLAESAAEAIGTNGAFLVGLETVPKVVNEIATTLGLDAPQGTRENFMKAIGSYQVVLYLGHISFEPKNSLASSIILANERFSATDVFSLPAAIETRTLLLAGCESGRLRVDLGDEPSGLVSAFLFAGVNSVLVTLGTIDRNAAAFLLNKITTMLSKKENTCRAGAFARALQASMLALRESAPVKYWEEGGGEEGEDKDKWKKPYYWAPFVIYGLP</sequence>
<evidence type="ECO:0000259" key="1">
    <source>
        <dbReference type="Pfam" id="PF12770"/>
    </source>
</evidence>
<organism evidence="2 3">
    <name type="scientific">Sphagnum jensenii</name>
    <dbReference type="NCBI Taxonomy" id="128206"/>
    <lineage>
        <taxon>Eukaryota</taxon>
        <taxon>Viridiplantae</taxon>
        <taxon>Streptophyta</taxon>
        <taxon>Embryophyta</taxon>
        <taxon>Bryophyta</taxon>
        <taxon>Sphagnophytina</taxon>
        <taxon>Sphagnopsida</taxon>
        <taxon>Sphagnales</taxon>
        <taxon>Sphagnaceae</taxon>
        <taxon>Sphagnum</taxon>
    </lineage>
</organism>
<dbReference type="Pfam" id="PF12770">
    <property type="entry name" value="CHAT"/>
    <property type="match status" value="1"/>
</dbReference>
<evidence type="ECO:0000313" key="2">
    <source>
        <dbReference type="EMBL" id="CAK9276605.1"/>
    </source>
</evidence>
<gene>
    <name evidence="2" type="ORF">CSSPJE1EN1_LOCUS22083</name>
</gene>
<proteinExistence type="predicted"/>
<name>A0ABP0XBX2_9BRYO</name>
<dbReference type="Proteomes" id="UP001497444">
    <property type="component" value="Chromosome 7"/>
</dbReference>
<keyword evidence="3" id="KW-1185">Reference proteome</keyword>
<evidence type="ECO:0000313" key="3">
    <source>
        <dbReference type="Proteomes" id="UP001497444"/>
    </source>
</evidence>
<feature type="domain" description="CHAT" evidence="1">
    <location>
        <begin position="886"/>
        <end position="1186"/>
    </location>
</feature>